<dbReference type="Proteomes" id="UP000193040">
    <property type="component" value="Unassembled WGS sequence"/>
</dbReference>
<dbReference type="RefSeq" id="WP_084949786.1">
    <property type="nucleotide sequence ID" value="NZ_MZZM01000016.1"/>
</dbReference>
<gene>
    <name evidence="1" type="ORF">B5M45_10745</name>
</gene>
<dbReference type="GO" id="GO:0030638">
    <property type="term" value="P:polyketide metabolic process"/>
    <property type="evidence" value="ECO:0007669"/>
    <property type="project" value="InterPro"/>
</dbReference>
<keyword evidence="2" id="KW-1185">Reference proteome</keyword>
<sequence>MVEDYRALYEAYLRCCNEHDFDGMAAFYAPSIRVNDAPMDPNAVAAQFEPIVSAFPDWHWDMRHIVVDTDYIAVHFTVTGTHRGTFQGIAATGRRVSIPEFTLYRVVDGKFADVWDLADMAALLRQISS</sequence>
<organism evidence="1 2">
    <name type="scientific">Mycobacterium simiae</name>
    <name type="common">Mycobacterium habana</name>
    <dbReference type="NCBI Taxonomy" id="1784"/>
    <lineage>
        <taxon>Bacteria</taxon>
        <taxon>Bacillati</taxon>
        <taxon>Actinomycetota</taxon>
        <taxon>Actinomycetes</taxon>
        <taxon>Mycobacteriales</taxon>
        <taxon>Mycobacteriaceae</taxon>
        <taxon>Mycobacterium</taxon>
        <taxon>Mycobacterium simiae complex</taxon>
    </lineage>
</organism>
<dbReference type="Pfam" id="PF07366">
    <property type="entry name" value="SnoaL"/>
    <property type="match status" value="1"/>
</dbReference>
<dbReference type="Gene3D" id="3.10.450.50">
    <property type="match status" value="1"/>
</dbReference>
<dbReference type="PANTHER" id="PTHR38436">
    <property type="entry name" value="POLYKETIDE CYCLASE SNOAL-LIKE DOMAIN"/>
    <property type="match status" value="1"/>
</dbReference>
<dbReference type="EMBL" id="MZZM01000016">
    <property type="protein sequence ID" value="ORJ60760.1"/>
    <property type="molecule type" value="Genomic_DNA"/>
</dbReference>
<dbReference type="SUPFAM" id="SSF54427">
    <property type="entry name" value="NTF2-like"/>
    <property type="match status" value="1"/>
</dbReference>
<reference evidence="1 2" key="1">
    <citation type="submission" date="2017-03" db="EMBL/GenBank/DDBJ databases">
        <title>Genomic insights into Mycobacterium simiae human colonization.</title>
        <authorList>
            <person name="Steffani J.L."/>
            <person name="Brunck M.E."/>
            <person name="Cruz E."/>
            <person name="Montiel R."/>
            <person name="Barona F."/>
        </authorList>
    </citation>
    <scope>NUCLEOTIDE SEQUENCE [LARGE SCALE GENOMIC DNA]</scope>
    <source>
        <strain evidence="1 2">MsiGto</strain>
    </source>
</reference>
<evidence type="ECO:0008006" key="3">
    <source>
        <dbReference type="Google" id="ProtNLM"/>
    </source>
</evidence>
<dbReference type="PANTHER" id="PTHR38436:SF1">
    <property type="entry name" value="ESTER CYCLASE"/>
    <property type="match status" value="1"/>
</dbReference>
<proteinExistence type="predicted"/>
<comment type="caution">
    <text evidence="1">The sequence shown here is derived from an EMBL/GenBank/DDBJ whole genome shotgun (WGS) entry which is preliminary data.</text>
</comment>
<evidence type="ECO:0000313" key="1">
    <source>
        <dbReference type="EMBL" id="ORJ60760.1"/>
    </source>
</evidence>
<dbReference type="AlphaFoldDB" id="A0A1X0Y6D1"/>
<name>A0A1X0Y6D1_MYCSI</name>
<protein>
    <recommendedName>
        <fullName evidence="3">Ester cyclase</fullName>
    </recommendedName>
</protein>
<accession>A0A1X0Y6D1</accession>
<dbReference type="InterPro" id="IPR009959">
    <property type="entry name" value="Cyclase_SnoaL-like"/>
</dbReference>
<dbReference type="InterPro" id="IPR032710">
    <property type="entry name" value="NTF2-like_dom_sf"/>
</dbReference>
<evidence type="ECO:0000313" key="2">
    <source>
        <dbReference type="Proteomes" id="UP000193040"/>
    </source>
</evidence>